<organism evidence="2 3">
    <name type="scientific">Metabacillus mangrovi</name>
    <dbReference type="NCBI Taxonomy" id="1491830"/>
    <lineage>
        <taxon>Bacteria</taxon>
        <taxon>Bacillati</taxon>
        <taxon>Bacillota</taxon>
        <taxon>Bacilli</taxon>
        <taxon>Bacillales</taxon>
        <taxon>Bacillaceae</taxon>
        <taxon>Metabacillus</taxon>
    </lineage>
</organism>
<dbReference type="CDD" id="cd00118">
    <property type="entry name" value="LysM"/>
    <property type="match status" value="1"/>
</dbReference>
<keyword evidence="3" id="KW-1185">Reference proteome</keyword>
<dbReference type="InterPro" id="IPR016047">
    <property type="entry name" value="M23ase_b-sheet_dom"/>
</dbReference>
<dbReference type="PANTHER" id="PTHR21666">
    <property type="entry name" value="PEPTIDASE-RELATED"/>
    <property type="match status" value="1"/>
</dbReference>
<feature type="domain" description="LysM" evidence="1">
    <location>
        <begin position="40"/>
        <end position="83"/>
    </location>
</feature>
<dbReference type="GO" id="GO:0004222">
    <property type="term" value="F:metalloendopeptidase activity"/>
    <property type="evidence" value="ECO:0007669"/>
    <property type="project" value="TreeGrafter"/>
</dbReference>
<dbReference type="InterPro" id="IPR011055">
    <property type="entry name" value="Dup_hybrid_motif"/>
</dbReference>
<dbReference type="CDD" id="cd12797">
    <property type="entry name" value="M23_peptidase"/>
    <property type="match status" value="1"/>
</dbReference>
<accession>A0A7X2S6Y2</accession>
<dbReference type="SUPFAM" id="SSF51261">
    <property type="entry name" value="Duplicated hybrid motif"/>
    <property type="match status" value="1"/>
</dbReference>
<proteinExistence type="predicted"/>
<feature type="domain" description="LysM" evidence="1">
    <location>
        <begin position="94"/>
        <end position="137"/>
    </location>
</feature>
<dbReference type="InterPro" id="IPR036779">
    <property type="entry name" value="LysM_dom_sf"/>
</dbReference>
<gene>
    <name evidence="2" type="ORF">GKZ89_13435</name>
</gene>
<evidence type="ECO:0000313" key="2">
    <source>
        <dbReference type="EMBL" id="MTH54400.1"/>
    </source>
</evidence>
<dbReference type="SMART" id="SM00257">
    <property type="entry name" value="LysM"/>
    <property type="match status" value="2"/>
</dbReference>
<dbReference type="EMBL" id="WMIB01000014">
    <property type="protein sequence ID" value="MTH54400.1"/>
    <property type="molecule type" value="Genomic_DNA"/>
</dbReference>
<dbReference type="PROSITE" id="PS51782">
    <property type="entry name" value="LYSM"/>
    <property type="match status" value="2"/>
</dbReference>
<dbReference type="PANTHER" id="PTHR21666:SF268">
    <property type="entry name" value="PEPTIDASE M23 DOMAIN-CONTAINING PROTEIN"/>
    <property type="match status" value="1"/>
</dbReference>
<dbReference type="Pfam" id="PF01551">
    <property type="entry name" value="Peptidase_M23"/>
    <property type="match status" value="1"/>
</dbReference>
<dbReference type="Proteomes" id="UP000434639">
    <property type="component" value="Unassembled WGS sequence"/>
</dbReference>
<dbReference type="Gene3D" id="3.10.350.10">
    <property type="entry name" value="LysM domain"/>
    <property type="match status" value="2"/>
</dbReference>
<evidence type="ECO:0000259" key="1">
    <source>
        <dbReference type="PROSITE" id="PS51782"/>
    </source>
</evidence>
<dbReference type="Gene3D" id="2.70.70.10">
    <property type="entry name" value="Glucose Permease (Domain IIA)"/>
    <property type="match status" value="1"/>
</dbReference>
<dbReference type="InterPro" id="IPR050570">
    <property type="entry name" value="Cell_wall_metabolism_enzyme"/>
</dbReference>
<dbReference type="SUPFAM" id="SSF54106">
    <property type="entry name" value="LysM domain"/>
    <property type="match status" value="2"/>
</dbReference>
<dbReference type="Pfam" id="PF01476">
    <property type="entry name" value="LysM"/>
    <property type="match status" value="2"/>
</dbReference>
<dbReference type="OrthoDB" id="9810477at2"/>
<name>A0A7X2S6Y2_9BACI</name>
<evidence type="ECO:0000313" key="3">
    <source>
        <dbReference type="Proteomes" id="UP000434639"/>
    </source>
</evidence>
<dbReference type="AlphaFoldDB" id="A0A7X2S6Y2"/>
<protein>
    <submittedName>
        <fullName evidence="2">LysM peptidoglycan-binding domain-containing protein</fullName>
    </submittedName>
</protein>
<comment type="caution">
    <text evidence="2">The sequence shown here is derived from an EMBL/GenBank/DDBJ whole genome shotgun (WGS) entry which is preliminary data.</text>
</comment>
<dbReference type="InterPro" id="IPR018392">
    <property type="entry name" value="LysM"/>
</dbReference>
<sequence>MSPSNYFEEESGNMKCKCMPALLAAAFSAVSIGHAAKAEETVIVQQGETLSDLALSHQTTYQAIMEKNHLPSDIIFAGQTLVIPESGEEVKGSAIHIVESGETLSGIALQYKMSTDELKRMNGLSSDAIYAGQELTIQEEETLSSIDSGQFPLKEGTYDPFVDTWGKSREYGGARVHEGTDIFAEKGTPIHAAADGTISRKGWNELGGWRLTIQAPDGYSLYYAHLSKYADGIEAGDEIQKGQLIGYVGSSGYGPEGTTDQFISHLHFGIYDSEFNAINPYPYLTEWKNNQ</sequence>
<reference evidence="2 3" key="1">
    <citation type="journal article" date="2017" name="Int. J. Syst. Evol. Microbiol.">
        <title>Bacillus mangrovi sp. nov., isolated from a sediment sample from a mangrove forest.</title>
        <authorList>
            <person name="Gupta V."/>
            <person name="Singh P.K."/>
            <person name="Korpole S."/>
            <person name="Tanuku N.R.S."/>
            <person name="Pinnaka A.K."/>
        </authorList>
    </citation>
    <scope>NUCLEOTIDE SEQUENCE [LARGE SCALE GENOMIC DNA]</scope>
    <source>
        <strain evidence="2 3">KCTC 33872</strain>
    </source>
</reference>